<reference evidence="2 3" key="1">
    <citation type="submission" date="2017-10" db="EMBL/GenBank/DDBJ databases">
        <authorList>
            <person name="Regsiter A."/>
            <person name="William W."/>
        </authorList>
    </citation>
    <scope>NUCLEOTIDE SEQUENCE [LARGE SCALE GENOMIC DNA]</scope>
    <source>
        <strain evidence="2 3">CFBP6991</strain>
    </source>
</reference>
<evidence type="ECO:0000259" key="1">
    <source>
        <dbReference type="PROSITE" id="PS50994"/>
    </source>
</evidence>
<dbReference type="SUPFAM" id="SSF53098">
    <property type="entry name" value="Ribonuclease H-like"/>
    <property type="match status" value="1"/>
</dbReference>
<dbReference type="Pfam" id="PF13683">
    <property type="entry name" value="rve_3"/>
    <property type="match status" value="1"/>
</dbReference>
<gene>
    <name evidence="2" type="ORF">XFF6991_460082</name>
</gene>
<dbReference type="PANTHER" id="PTHR47515">
    <property type="entry name" value="LOW CALCIUM RESPONSE LOCUS PROTEIN T"/>
    <property type="match status" value="1"/>
</dbReference>
<dbReference type="GO" id="GO:0003676">
    <property type="term" value="F:nucleic acid binding"/>
    <property type="evidence" value="ECO:0007669"/>
    <property type="project" value="InterPro"/>
</dbReference>
<comment type="caution">
    <text evidence="2">The sequence shown here is derived from an EMBL/GenBank/DDBJ whole genome shotgun (WGS) entry which is preliminary data.</text>
</comment>
<dbReference type="AlphaFoldDB" id="A0A7Z7J1D7"/>
<organism evidence="2 3">
    <name type="scientific">Xanthomonas campestris pv. phaseoli</name>
    <dbReference type="NCBI Taxonomy" id="317013"/>
    <lineage>
        <taxon>Bacteria</taxon>
        <taxon>Pseudomonadati</taxon>
        <taxon>Pseudomonadota</taxon>
        <taxon>Gammaproteobacteria</taxon>
        <taxon>Lysobacterales</taxon>
        <taxon>Lysobacteraceae</taxon>
        <taxon>Xanthomonas</taxon>
    </lineage>
</organism>
<dbReference type="PROSITE" id="PS50994">
    <property type="entry name" value="INTEGRASE"/>
    <property type="match status" value="1"/>
</dbReference>
<proteinExistence type="predicted"/>
<dbReference type="InterPro" id="IPR012337">
    <property type="entry name" value="RNaseH-like_sf"/>
</dbReference>
<dbReference type="EMBL" id="OCZC01000073">
    <property type="protein sequence ID" value="SOO25527.1"/>
    <property type="molecule type" value="Genomic_DNA"/>
</dbReference>
<name>A0A7Z7J1D7_XANCH</name>
<dbReference type="Gene3D" id="3.30.420.10">
    <property type="entry name" value="Ribonuclease H-like superfamily/Ribonuclease H"/>
    <property type="match status" value="1"/>
</dbReference>
<dbReference type="InterPro" id="IPR036397">
    <property type="entry name" value="RNaseH_sf"/>
</dbReference>
<sequence length="235" mass="26765">MDFVADASFDGRRFRDLTVVDKFTKESLVIEVDQNLKGENVVAAMERLRHQRDLPQRIQTDNGSEFISMVMDRWAYANGVIMAYYRPEKPSDTPFIESLNAGFRDECLNTHWLLSLDSARQKIENWRANYNLFRTHSSIGDIPPAEFAAQFTSPPTAEFSSSARANAGRRSQSIIYGETMAFDGNLKIGRSLHSTDSPTLLQPLKFSTNSFARARRVSVTPLRTKYVEFTFLAFE</sequence>
<accession>A0A7Z7J1D7</accession>
<dbReference type="PANTHER" id="PTHR47515:SF1">
    <property type="entry name" value="BLR2054 PROTEIN"/>
    <property type="match status" value="1"/>
</dbReference>
<evidence type="ECO:0000313" key="2">
    <source>
        <dbReference type="EMBL" id="SOO25527.1"/>
    </source>
</evidence>
<feature type="domain" description="Integrase catalytic" evidence="1">
    <location>
        <begin position="1"/>
        <end position="151"/>
    </location>
</feature>
<dbReference type="Proteomes" id="UP000234345">
    <property type="component" value="Unassembled WGS sequence"/>
</dbReference>
<evidence type="ECO:0000313" key="3">
    <source>
        <dbReference type="Proteomes" id="UP000234345"/>
    </source>
</evidence>
<dbReference type="GO" id="GO:0015074">
    <property type="term" value="P:DNA integration"/>
    <property type="evidence" value="ECO:0007669"/>
    <property type="project" value="InterPro"/>
</dbReference>
<dbReference type="InterPro" id="IPR001584">
    <property type="entry name" value="Integrase_cat-core"/>
</dbReference>
<protein>
    <recommendedName>
        <fullName evidence="1">Integrase catalytic domain-containing protein</fullName>
    </recommendedName>
</protein>